<keyword evidence="4" id="KW-0808">Transferase</keyword>
<evidence type="ECO:0000259" key="14">
    <source>
        <dbReference type="Pfam" id="PF23166"/>
    </source>
</evidence>
<comment type="subunit">
    <text evidence="3">Homodimer.</text>
</comment>
<dbReference type="InterPro" id="IPR055495">
    <property type="entry name" value="CWD_DUF7067"/>
</dbReference>
<evidence type="ECO:0000256" key="8">
    <source>
        <dbReference type="ARBA" id="ARBA00022840"/>
    </source>
</evidence>
<dbReference type="Gene3D" id="3.30.1490.20">
    <property type="entry name" value="ATP-grasp fold, A domain"/>
    <property type="match status" value="1"/>
</dbReference>
<keyword evidence="8" id="KW-0067">ATP-binding</keyword>
<feature type="domain" description="DUF7067" evidence="15">
    <location>
        <begin position="278"/>
        <end position="330"/>
    </location>
</feature>
<dbReference type="InterPro" id="IPR054481">
    <property type="entry name" value="GWD1_pHisD"/>
</dbReference>
<dbReference type="Pfam" id="PF01326">
    <property type="entry name" value="PPDK_N"/>
    <property type="match status" value="1"/>
</dbReference>
<evidence type="ECO:0000256" key="2">
    <source>
        <dbReference type="ARBA" id="ARBA00007837"/>
    </source>
</evidence>
<evidence type="ECO:0000256" key="11">
    <source>
        <dbReference type="SAM" id="MobiDB-lite"/>
    </source>
</evidence>
<dbReference type="EMBL" id="LVLJ01002314">
    <property type="protein sequence ID" value="OAE25589.1"/>
    <property type="molecule type" value="Genomic_DNA"/>
</dbReference>
<protein>
    <submittedName>
        <fullName evidence="16">Uncharacterized protein</fullName>
    </submittedName>
</protein>
<dbReference type="SUPFAM" id="SSF56059">
    <property type="entry name" value="Glutathione synthetase ATP-binding domain-like"/>
    <property type="match status" value="1"/>
</dbReference>
<comment type="caution">
    <text evidence="16">The sequence shown here is derived from an EMBL/GenBank/DDBJ whole genome shotgun (WGS) entry which is preliminary data.</text>
</comment>
<keyword evidence="6" id="KW-0547">Nucleotide-binding</keyword>
<evidence type="ECO:0000256" key="3">
    <source>
        <dbReference type="ARBA" id="ARBA00011738"/>
    </source>
</evidence>
<evidence type="ECO:0000259" key="15">
    <source>
        <dbReference type="Pfam" id="PF23229"/>
    </source>
</evidence>
<evidence type="ECO:0000256" key="10">
    <source>
        <dbReference type="ARBA" id="ARBA00023277"/>
    </source>
</evidence>
<dbReference type="Gene3D" id="3.30.470.20">
    <property type="entry name" value="ATP-grasp fold, B domain"/>
    <property type="match status" value="1"/>
</dbReference>
<keyword evidence="10" id="KW-0119">Carbohydrate metabolism</keyword>
<feature type="domain" description="Alpha-glucan water dikinase-like N-terminal Ig-like" evidence="14">
    <location>
        <begin position="420"/>
        <end position="536"/>
    </location>
</feature>
<feature type="compositionally biased region" description="Polar residues" evidence="11">
    <location>
        <begin position="350"/>
        <end position="360"/>
    </location>
</feature>
<evidence type="ECO:0000313" key="17">
    <source>
        <dbReference type="Proteomes" id="UP000077202"/>
    </source>
</evidence>
<comment type="cofactor">
    <cofactor evidence="1">
        <name>Mg(2+)</name>
        <dbReference type="ChEBI" id="CHEBI:18420"/>
    </cofactor>
</comment>
<comment type="similarity">
    <text evidence="2">Belongs to the PEP-utilizing enzyme family.</text>
</comment>
<name>A0A176VXQ0_MARPO</name>
<dbReference type="Pfam" id="PF22973">
    <property type="entry name" value="GWD1_pHisD"/>
    <property type="match status" value="1"/>
</dbReference>
<feature type="domain" description="Pyruvate phosphate dikinase AMP/ATP-binding" evidence="12">
    <location>
        <begin position="1258"/>
        <end position="1460"/>
    </location>
</feature>
<gene>
    <name evidence="16" type="ORF">AXG93_2982s1090</name>
</gene>
<feature type="domain" description="Alpha-glucan water dikinase phosphohistidine-like" evidence="13">
    <location>
        <begin position="1002"/>
        <end position="1115"/>
    </location>
</feature>
<dbReference type="PANTHER" id="PTHR46999:SF1">
    <property type="entry name" value="ALPHA-GLUCAN WATER DIKINASE 1, CHLOROPLASTIC"/>
    <property type="match status" value="1"/>
</dbReference>
<keyword evidence="9" id="KW-0460">Magnesium</keyword>
<organism evidence="16 17">
    <name type="scientific">Marchantia polymorpha subsp. ruderalis</name>
    <dbReference type="NCBI Taxonomy" id="1480154"/>
    <lineage>
        <taxon>Eukaryota</taxon>
        <taxon>Viridiplantae</taxon>
        <taxon>Streptophyta</taxon>
        <taxon>Embryophyta</taxon>
        <taxon>Marchantiophyta</taxon>
        <taxon>Marchantiopsida</taxon>
        <taxon>Marchantiidae</taxon>
        <taxon>Marchantiales</taxon>
        <taxon>Marchantiaceae</taxon>
        <taxon>Marchantia</taxon>
    </lineage>
</organism>
<dbReference type="Proteomes" id="UP000077202">
    <property type="component" value="Unassembled WGS sequence"/>
</dbReference>
<dbReference type="Pfam" id="PF23229">
    <property type="entry name" value="DUF7067"/>
    <property type="match status" value="1"/>
</dbReference>
<proteinExistence type="inferred from homology"/>
<dbReference type="InterPro" id="IPR002192">
    <property type="entry name" value="PPDK_AMP/ATP-bd"/>
</dbReference>
<dbReference type="InterPro" id="IPR056301">
    <property type="entry name" value="GWD-like_N_Ig"/>
</dbReference>
<feature type="domain" description="Alpha-glucan water dikinase-like N-terminal Ig-like" evidence="14">
    <location>
        <begin position="110"/>
        <end position="263"/>
    </location>
</feature>
<evidence type="ECO:0000259" key="12">
    <source>
        <dbReference type="Pfam" id="PF01326"/>
    </source>
</evidence>
<dbReference type="GO" id="GO:0046872">
    <property type="term" value="F:metal ion binding"/>
    <property type="evidence" value="ECO:0007669"/>
    <property type="project" value="UniProtKB-KW"/>
</dbReference>
<keyword evidence="7" id="KW-0418">Kinase</keyword>
<dbReference type="PANTHER" id="PTHR46999">
    <property type="entry name" value="ALPHA-GLUCAN WATER DIKINASE 1, CHLOROPLASTIC-RELATED"/>
    <property type="match status" value="1"/>
</dbReference>
<evidence type="ECO:0000313" key="16">
    <source>
        <dbReference type="EMBL" id="OAE25589.1"/>
    </source>
</evidence>
<feature type="compositionally biased region" description="Basic and acidic residues" evidence="11">
    <location>
        <begin position="335"/>
        <end position="347"/>
    </location>
</feature>
<dbReference type="GO" id="GO:0016301">
    <property type="term" value="F:kinase activity"/>
    <property type="evidence" value="ECO:0007669"/>
    <property type="project" value="UniProtKB-KW"/>
</dbReference>
<evidence type="ECO:0000256" key="6">
    <source>
        <dbReference type="ARBA" id="ARBA00022741"/>
    </source>
</evidence>
<evidence type="ECO:0000256" key="7">
    <source>
        <dbReference type="ARBA" id="ARBA00022777"/>
    </source>
</evidence>
<sequence>MLSCGVLAKAQPLVVCPIASHSLEKKNGRKHLAAGGAVDLPSCTCATTRTLSVSQASCSKLSLKSSSFFSRNLSSLTSSRVENGRKASKAGDTTPRAAVAVDAVSTATVEFQIDGGAHLKVKISGASPGSPAVIELEVYNSSASQLVLHWGATKSGKSKWYLPSRRPADTRDFQNQALQTPFLKDDNEILQSYDHIIFVHALVSIFVFRTPVVADIPSDFQDGNKAYLTVELADADLNGIEFLLKEDNTDRWFKNRGGNFRVDVPRADVDFSNISVPEDLCGIQAYLRWERNGKQNYSPEQEQREYAEARKDLQREVASGVSIEDIRRRFGAGGESKDEGGNKDNHSSKKTTQSAPQKNYNGHRVSRKRRDPMELLNKYDEVKTGTAATSAPAPPREPTPLEMGAEVMEGVDSGAVVVKKIFKLGGSSLLVLVTNPGGEVRVRMATDMTEPVSIHWGLSKVNNREWQAPPESVAPENSTLLEGSCETPLKKGFAGDESLQSLEIVVGDAGYIGMPFVLKCGGNWYKDNGGDYYVSLKPVEKKKLKALGDGAGTARAFLEEIANQESEAQRSLMHRYNIAVGLASQAKEEGELALAGILVWLRYMATRQLIWNKNYNVKPREISAAQEKLTDLLQAIYRDQPQNREVVRLIMSTVGRGGQGDVGQRIRDEILVIQRNNDCKGGMMEEWHQKLHNNTSPDDVVICQALLDHIQSGFDMNVYWKTLNDNGVTKERMRSYDRPIVSEPNLRHDQRDGLIRDLTAYMRTLKAVHSGADLESAVAICMGYSAEGQGFMGGVNIHPISGLSGDLPGLLRFVLEHIEDHEVVPLLEGLLEARRELRANLLSKHDRLRDIIFLDLALDSSLRTAVERGLESLGNSGPADLASIVSLVVENLALSSNNNEELVYCLKDWYVVIDLIKSKSPMWALRTKAVLDRTRLALQDKAEHYQNLLQPTAEYLGTLLGVENWAMEIFTEEMIRSGSAASLSLLLNRLDPVIRKEANMGSWQVISPVETKGVVVVVDELLEVEDKVYDRPTILVAGRVRGEEEIPDGAVAVLTPDMPDILSHVSVRARNGKICFATCFDSEVLANLRSLSGKAVRVEPTLNDLKYSEISESELSGAGGAQTSDSAPPPRITLTKKKFIGKYAIPADDFNPDMVGAKSRNIAHLRGKLPSWIKLPTSVALPFGSFEKVLAESINQDVAKDIAILTKEIDAGDFHKLKDVRETVLRLQAPPALVEELKKTLEGSNMPWPGSESKERWEQAWTAIKKVWGSKWNERAYFSTRKVKIDHNDLSMAVLVQEIIQADYAFVIHTTNPSTEDSTEIYAEVVKGLGETLVGAYSGRALSFVAKKSNVQSPQIIGFPSKRVGLFIKQSIIFRSDSNGEDLEGYAGAGLYDSVPMDTEDERVVDYSTDALILDEKFRSSMLAKIAAAGLAIEELYGTPQDIEGVIKDGELYVVQTRPQM</sequence>
<dbReference type="Pfam" id="PF23166">
    <property type="entry name" value="Ig_N_CWD1"/>
    <property type="match status" value="2"/>
</dbReference>
<dbReference type="GO" id="GO:0005524">
    <property type="term" value="F:ATP binding"/>
    <property type="evidence" value="ECO:0007669"/>
    <property type="project" value="UniProtKB-KW"/>
</dbReference>
<dbReference type="InterPro" id="IPR013815">
    <property type="entry name" value="ATP_grasp_subdomain_1"/>
</dbReference>
<accession>A0A176VXQ0</accession>
<keyword evidence="5" id="KW-0479">Metal-binding</keyword>
<feature type="region of interest" description="Disordered" evidence="11">
    <location>
        <begin position="324"/>
        <end position="373"/>
    </location>
</feature>
<reference evidence="16" key="1">
    <citation type="submission" date="2016-03" db="EMBL/GenBank/DDBJ databases">
        <title>Mechanisms controlling the formation of the plant cell surface in tip-growing cells are functionally conserved among land plants.</title>
        <authorList>
            <person name="Honkanen S."/>
            <person name="Jones V.A."/>
            <person name="Morieri G."/>
            <person name="Champion C."/>
            <person name="Hetherington A.J."/>
            <person name="Kelly S."/>
            <person name="Saint-Marcoux D."/>
            <person name="Proust H."/>
            <person name="Prescott H."/>
            <person name="Dolan L."/>
        </authorList>
    </citation>
    <scope>NUCLEOTIDE SEQUENCE [LARGE SCALE GENOMIC DNA]</scope>
    <source>
        <tissue evidence="16">Whole gametophyte</tissue>
    </source>
</reference>
<keyword evidence="17" id="KW-1185">Reference proteome</keyword>
<evidence type="ECO:0000256" key="5">
    <source>
        <dbReference type="ARBA" id="ARBA00022723"/>
    </source>
</evidence>
<evidence type="ECO:0000256" key="1">
    <source>
        <dbReference type="ARBA" id="ARBA00001946"/>
    </source>
</evidence>
<evidence type="ECO:0000259" key="13">
    <source>
        <dbReference type="Pfam" id="PF22973"/>
    </source>
</evidence>
<evidence type="ECO:0000256" key="9">
    <source>
        <dbReference type="ARBA" id="ARBA00022842"/>
    </source>
</evidence>
<evidence type="ECO:0000256" key="4">
    <source>
        <dbReference type="ARBA" id="ARBA00022679"/>
    </source>
</evidence>